<dbReference type="GO" id="GO:0030729">
    <property type="term" value="F:acetoacetate-CoA ligase activity"/>
    <property type="evidence" value="ECO:0007669"/>
    <property type="project" value="TreeGrafter"/>
</dbReference>
<accession>A0A8X6X4Q8</accession>
<gene>
    <name evidence="1" type="primary">AACS_52</name>
    <name evidence="1" type="ORF">TNIN_49371</name>
</gene>
<dbReference type="SUPFAM" id="SSF56801">
    <property type="entry name" value="Acetyl-CoA synthetase-like"/>
    <property type="match status" value="1"/>
</dbReference>
<dbReference type="InterPro" id="IPR042099">
    <property type="entry name" value="ANL_N_sf"/>
</dbReference>
<dbReference type="PANTHER" id="PTHR42921:SF1">
    <property type="entry name" value="ACETOACETYL-COA SYNTHETASE"/>
    <property type="match status" value="1"/>
</dbReference>
<keyword evidence="2" id="KW-1185">Reference proteome</keyword>
<evidence type="ECO:0000313" key="1">
    <source>
        <dbReference type="EMBL" id="GFY47002.1"/>
    </source>
</evidence>
<name>A0A8X6X4Q8_9ARAC</name>
<evidence type="ECO:0000313" key="2">
    <source>
        <dbReference type="Proteomes" id="UP000886998"/>
    </source>
</evidence>
<comment type="caution">
    <text evidence="1">The sequence shown here is derived from an EMBL/GenBank/DDBJ whole genome shotgun (WGS) entry which is preliminary data.</text>
</comment>
<proteinExistence type="predicted"/>
<reference evidence="1" key="1">
    <citation type="submission" date="2020-08" db="EMBL/GenBank/DDBJ databases">
        <title>Multicomponent nature underlies the extraordinary mechanical properties of spider dragline silk.</title>
        <authorList>
            <person name="Kono N."/>
            <person name="Nakamura H."/>
            <person name="Mori M."/>
            <person name="Yoshida Y."/>
            <person name="Ohtoshi R."/>
            <person name="Malay A.D."/>
            <person name="Moran D.A.P."/>
            <person name="Tomita M."/>
            <person name="Numata K."/>
            <person name="Arakawa K."/>
        </authorList>
    </citation>
    <scope>NUCLEOTIDE SEQUENCE</scope>
</reference>
<dbReference type="Gene3D" id="3.40.50.12780">
    <property type="entry name" value="N-terminal domain of ligase-like"/>
    <property type="match status" value="1"/>
</dbReference>
<protein>
    <submittedName>
        <fullName evidence="1">Acetoacetyl-CoA synthetase</fullName>
    </submittedName>
</protein>
<feature type="non-terminal residue" evidence="1">
    <location>
        <position position="1"/>
    </location>
</feature>
<dbReference type="PANTHER" id="PTHR42921">
    <property type="entry name" value="ACETOACETYL-COA SYNTHETASE"/>
    <property type="match status" value="1"/>
</dbReference>
<dbReference type="OrthoDB" id="6432876at2759"/>
<sequence length="86" mass="9394">MYAVLSIGAVWTPALPTLGVEAVVKRFQQVNPKILLSIDRYPQDGKNVNMLPKIEKIAEGLLSVDKVLIVASKPDSYSKDISGIKN</sequence>
<dbReference type="AlphaFoldDB" id="A0A8X6X4Q8"/>
<dbReference type="Proteomes" id="UP000886998">
    <property type="component" value="Unassembled WGS sequence"/>
</dbReference>
<organism evidence="1 2">
    <name type="scientific">Trichonephila inaurata madagascariensis</name>
    <dbReference type="NCBI Taxonomy" id="2747483"/>
    <lineage>
        <taxon>Eukaryota</taxon>
        <taxon>Metazoa</taxon>
        <taxon>Ecdysozoa</taxon>
        <taxon>Arthropoda</taxon>
        <taxon>Chelicerata</taxon>
        <taxon>Arachnida</taxon>
        <taxon>Araneae</taxon>
        <taxon>Araneomorphae</taxon>
        <taxon>Entelegynae</taxon>
        <taxon>Araneoidea</taxon>
        <taxon>Nephilidae</taxon>
        <taxon>Trichonephila</taxon>
        <taxon>Trichonephila inaurata</taxon>
    </lineage>
</organism>
<dbReference type="EMBL" id="BMAV01005706">
    <property type="protein sequence ID" value="GFY47002.1"/>
    <property type="molecule type" value="Genomic_DNA"/>
</dbReference>